<comment type="subcellular location">
    <subcellularLocation>
        <location evidence="1 10">Cell membrane</location>
        <topology evidence="1 10">Multi-pass membrane protein</topology>
    </subcellularLocation>
</comment>
<dbReference type="RefSeq" id="WP_296938598.1">
    <property type="nucleotide sequence ID" value="NZ_LT599032.1"/>
</dbReference>
<name>A0A212J0X2_9BACT</name>
<evidence type="ECO:0000313" key="12">
    <source>
        <dbReference type="EMBL" id="SBV92815.1"/>
    </source>
</evidence>
<dbReference type="NCBIfam" id="TIGR00974">
    <property type="entry name" value="3a0107s02c"/>
    <property type="match status" value="1"/>
</dbReference>
<dbReference type="GO" id="GO:0035435">
    <property type="term" value="P:phosphate ion transmembrane transport"/>
    <property type="evidence" value="ECO:0007669"/>
    <property type="project" value="InterPro"/>
</dbReference>
<dbReference type="AlphaFoldDB" id="A0A212J0X2"/>
<evidence type="ECO:0000256" key="1">
    <source>
        <dbReference type="ARBA" id="ARBA00004651"/>
    </source>
</evidence>
<feature type="transmembrane region" description="Helical" evidence="10">
    <location>
        <begin position="20"/>
        <end position="41"/>
    </location>
</feature>
<keyword evidence="9 10" id="KW-0472">Membrane</keyword>
<reference evidence="12" key="1">
    <citation type="submission" date="2016-04" db="EMBL/GenBank/DDBJ databases">
        <authorList>
            <person name="Evans L.H."/>
            <person name="Alamgir A."/>
            <person name="Owens N."/>
            <person name="Weber N.D."/>
            <person name="Virtaneva K."/>
            <person name="Barbian K."/>
            <person name="Babar A."/>
            <person name="Rosenke K."/>
        </authorList>
    </citation>
    <scope>NUCLEOTIDE SEQUENCE</scope>
    <source>
        <strain evidence="12">86-1</strain>
    </source>
</reference>
<evidence type="ECO:0000256" key="9">
    <source>
        <dbReference type="ARBA" id="ARBA00023136"/>
    </source>
</evidence>
<dbReference type="GO" id="GO:0005886">
    <property type="term" value="C:plasma membrane"/>
    <property type="evidence" value="ECO:0007669"/>
    <property type="project" value="UniProtKB-SubCell"/>
</dbReference>
<keyword evidence="6" id="KW-0592">Phosphate transport</keyword>
<evidence type="ECO:0000256" key="10">
    <source>
        <dbReference type="RuleBase" id="RU363043"/>
    </source>
</evidence>
<organism evidence="12">
    <name type="scientific">uncultured Dysgonomonas sp</name>
    <dbReference type="NCBI Taxonomy" id="206096"/>
    <lineage>
        <taxon>Bacteria</taxon>
        <taxon>Pseudomonadati</taxon>
        <taxon>Bacteroidota</taxon>
        <taxon>Bacteroidia</taxon>
        <taxon>Bacteroidales</taxon>
        <taxon>Dysgonomonadaceae</taxon>
        <taxon>Dysgonomonas</taxon>
        <taxon>environmental samples</taxon>
    </lineage>
</organism>
<evidence type="ECO:0000256" key="2">
    <source>
        <dbReference type="ARBA" id="ARBA00007069"/>
    </source>
</evidence>
<comment type="similarity">
    <text evidence="2 10">Belongs to the binding-protein-dependent transport system permease family. CysTW subfamily.</text>
</comment>
<keyword evidence="5 10" id="KW-1003">Cell membrane</keyword>
<evidence type="ECO:0000256" key="6">
    <source>
        <dbReference type="ARBA" id="ARBA00022592"/>
    </source>
</evidence>
<keyword evidence="4" id="KW-0813">Transport</keyword>
<keyword evidence="7 10" id="KW-0812">Transmembrane</keyword>
<dbReference type="GO" id="GO:0005315">
    <property type="term" value="F:phosphate transmembrane transporter activity"/>
    <property type="evidence" value="ECO:0007669"/>
    <property type="project" value="InterPro"/>
</dbReference>
<feature type="transmembrane region" description="Helical" evidence="10">
    <location>
        <begin position="150"/>
        <end position="169"/>
    </location>
</feature>
<feature type="transmembrane region" description="Helical" evidence="10">
    <location>
        <begin position="197"/>
        <end position="218"/>
    </location>
</feature>
<proteinExistence type="inferred from homology"/>
<evidence type="ECO:0000256" key="7">
    <source>
        <dbReference type="ARBA" id="ARBA00022692"/>
    </source>
</evidence>
<evidence type="ECO:0000256" key="4">
    <source>
        <dbReference type="ARBA" id="ARBA00022448"/>
    </source>
</evidence>
<dbReference type="CDD" id="cd06261">
    <property type="entry name" value="TM_PBP2"/>
    <property type="match status" value="1"/>
</dbReference>
<dbReference type="InterPro" id="IPR005672">
    <property type="entry name" value="Phosphate_PstA"/>
</dbReference>
<evidence type="ECO:0000256" key="3">
    <source>
        <dbReference type="ARBA" id="ARBA00016864"/>
    </source>
</evidence>
<dbReference type="InterPro" id="IPR035906">
    <property type="entry name" value="MetI-like_sf"/>
</dbReference>
<evidence type="ECO:0000259" key="11">
    <source>
        <dbReference type="PROSITE" id="PS50928"/>
    </source>
</evidence>
<keyword evidence="8 10" id="KW-1133">Transmembrane helix</keyword>
<feature type="transmembrane region" description="Helical" evidence="10">
    <location>
        <begin position="88"/>
        <end position="111"/>
    </location>
</feature>
<dbReference type="PROSITE" id="PS50928">
    <property type="entry name" value="ABC_TM1"/>
    <property type="match status" value="1"/>
</dbReference>
<dbReference type="PANTHER" id="PTHR42922:SF1">
    <property type="entry name" value="PHOSPHATE TRANSPORT SYSTEM PERMEASE PROTEIN PSTA"/>
    <property type="match status" value="1"/>
</dbReference>
<dbReference type="SUPFAM" id="SSF161098">
    <property type="entry name" value="MetI-like"/>
    <property type="match status" value="1"/>
</dbReference>
<dbReference type="PANTHER" id="PTHR42922">
    <property type="entry name" value="PHOSPHATE TRANSPORT SYSTEM PERMEASE PROTEIN PSTA"/>
    <property type="match status" value="1"/>
</dbReference>
<dbReference type="Pfam" id="PF00528">
    <property type="entry name" value="BPD_transp_1"/>
    <property type="match status" value="1"/>
</dbReference>
<feature type="transmembrane region" description="Helical" evidence="10">
    <location>
        <begin position="265"/>
        <end position="284"/>
    </location>
</feature>
<gene>
    <name evidence="12" type="ORF">KL86DYS1_10706</name>
</gene>
<feature type="transmembrane region" description="Helical" evidence="10">
    <location>
        <begin position="123"/>
        <end position="144"/>
    </location>
</feature>
<dbReference type="EMBL" id="FLUM01000001">
    <property type="protein sequence ID" value="SBV92815.1"/>
    <property type="molecule type" value="Genomic_DNA"/>
</dbReference>
<dbReference type="InterPro" id="IPR000515">
    <property type="entry name" value="MetI-like"/>
</dbReference>
<evidence type="ECO:0000256" key="5">
    <source>
        <dbReference type="ARBA" id="ARBA00022475"/>
    </source>
</evidence>
<sequence length="294" mass="31789">MKKKKRLTSTAKYRLTKSKIFFFAVCTLSAITMIPLFLILWELVKKGYKQFNLSLFTEVAPTSMEAMLARISDSPIPGGILNGITGTLLILAIAIVIAIPIGIMVGVYLAENPKKRMASFVRSLSDLLQGIPSIVIGVVVYIWIVIPMSGYSALAGSIALAIMMLPMIIRSTEESIKMLPTSLKEAGLALGGSYTTVVLRVLLPSAFSGLFTGSLLAISRVMGETAPLLVTALGASTVNWDATSPTSAISLLIWEFYNDPNLANLVWSSSLLLLLFVLGINLFAKSIAKKWKIQ</sequence>
<dbReference type="InterPro" id="IPR051408">
    <property type="entry name" value="Phosphate_transprt_permease"/>
</dbReference>
<evidence type="ECO:0000256" key="8">
    <source>
        <dbReference type="ARBA" id="ARBA00022989"/>
    </source>
</evidence>
<feature type="domain" description="ABC transmembrane type-1" evidence="11">
    <location>
        <begin position="84"/>
        <end position="284"/>
    </location>
</feature>
<dbReference type="Gene3D" id="1.10.3720.10">
    <property type="entry name" value="MetI-like"/>
    <property type="match status" value="1"/>
</dbReference>
<accession>A0A212J0X2</accession>
<protein>
    <recommendedName>
        <fullName evidence="3 10">Phosphate transport system permease protein PstA</fullName>
    </recommendedName>
</protein>